<dbReference type="EMBL" id="VFPP01000001">
    <property type="protein sequence ID" value="TQM81747.1"/>
    <property type="molecule type" value="Genomic_DNA"/>
</dbReference>
<comment type="caution">
    <text evidence="8">The sequence shown here is derived from an EMBL/GenBank/DDBJ whole genome shotgun (WGS) entry which is preliminary data.</text>
</comment>
<evidence type="ECO:0000256" key="7">
    <source>
        <dbReference type="SAM" id="MobiDB-lite"/>
    </source>
</evidence>
<dbReference type="InterPro" id="IPR050390">
    <property type="entry name" value="C5-Methyltransferase"/>
</dbReference>
<keyword evidence="9" id="KW-1185">Reference proteome</keyword>
<dbReference type="PANTHER" id="PTHR10629:SF52">
    <property type="entry name" value="DNA (CYTOSINE-5)-METHYLTRANSFERASE 1"/>
    <property type="match status" value="1"/>
</dbReference>
<dbReference type="Gene3D" id="3.90.120.10">
    <property type="entry name" value="DNA Methylase, subunit A, domain 2"/>
    <property type="match status" value="1"/>
</dbReference>
<dbReference type="GO" id="GO:0003886">
    <property type="term" value="F:DNA (cytosine-5-)-methyltransferase activity"/>
    <property type="evidence" value="ECO:0007669"/>
    <property type="project" value="UniProtKB-EC"/>
</dbReference>
<dbReference type="GO" id="GO:0044027">
    <property type="term" value="P:negative regulation of gene expression via chromosomal CpG island methylation"/>
    <property type="evidence" value="ECO:0007669"/>
    <property type="project" value="TreeGrafter"/>
</dbReference>
<feature type="active site" evidence="6">
    <location>
        <position position="121"/>
    </location>
</feature>
<protein>
    <recommendedName>
        <fullName evidence="1">DNA (cytosine-5-)-methyltransferase</fullName>
        <ecNumber evidence="1">2.1.1.37</ecNumber>
    </recommendedName>
</protein>
<dbReference type="GO" id="GO:0009307">
    <property type="term" value="P:DNA restriction-modification system"/>
    <property type="evidence" value="ECO:0007669"/>
    <property type="project" value="UniProtKB-KW"/>
</dbReference>
<evidence type="ECO:0000256" key="2">
    <source>
        <dbReference type="ARBA" id="ARBA00022603"/>
    </source>
</evidence>
<dbReference type="InterPro" id="IPR001525">
    <property type="entry name" value="C5_MeTfrase"/>
</dbReference>
<evidence type="ECO:0000256" key="5">
    <source>
        <dbReference type="ARBA" id="ARBA00022747"/>
    </source>
</evidence>
<evidence type="ECO:0000313" key="8">
    <source>
        <dbReference type="EMBL" id="TQM81747.1"/>
    </source>
</evidence>
<keyword evidence="3 6" id="KW-0808">Transferase</keyword>
<dbReference type="Pfam" id="PF00145">
    <property type="entry name" value="DNA_methylase"/>
    <property type="match status" value="1"/>
</dbReference>
<dbReference type="PRINTS" id="PR00105">
    <property type="entry name" value="C5METTRFRASE"/>
</dbReference>
<dbReference type="EC" id="2.1.1.37" evidence="1"/>
<keyword evidence="4 6" id="KW-0949">S-adenosyl-L-methionine</keyword>
<keyword evidence="5" id="KW-0680">Restriction system</keyword>
<sequence length="429" mass="47439">MAGNVRDRGDRYRRDHSPVRSPYDHAVRGPTFKVVDLFSGAGGMSLGFQAHRDFTIVGAADAQIGKPSSRLGSLRCNGIYRDNIGVDPLQVDLGRLDPAVLRQVWNLRRGELDVLVACPPCSGFTRIAPANHLRDDPRNSLVGRVAAYVAEFRPRVLVLENARELVKGKQRHHLDGLAEQLLEIGYEVDASTHMLSRFGLPQLRERAMVVAVDAGVPLRTLEDLWQGWEVRPGAVTVRRAIGKLPPVAAGEAHPEDAMHVSPSFRRDRSLDRMRAIPADGGSWGDLVGSAAELLLNPAQRKIIEEGKWGSHPDVYGRMWWDEPARTIKRECGHVGNGRYAHPEQHRLCTVREMALLQGFPRRFRFDVSVIGNAYRHLGDAVPPLISFQLAALVKWMLTGEPPTARDLCLPGTSLRVGDIRPVTPSALVA</sequence>
<feature type="region of interest" description="Disordered" evidence="7">
    <location>
        <begin position="1"/>
        <end position="23"/>
    </location>
</feature>
<dbReference type="PANTHER" id="PTHR10629">
    <property type="entry name" value="CYTOSINE-SPECIFIC METHYLTRANSFERASE"/>
    <property type="match status" value="1"/>
</dbReference>
<evidence type="ECO:0000256" key="1">
    <source>
        <dbReference type="ARBA" id="ARBA00011975"/>
    </source>
</evidence>
<dbReference type="PROSITE" id="PS51679">
    <property type="entry name" value="SAM_MT_C5"/>
    <property type="match status" value="1"/>
</dbReference>
<reference evidence="8 9" key="1">
    <citation type="submission" date="2019-06" db="EMBL/GenBank/DDBJ databases">
        <title>Sequencing the genomes of 1000 actinobacteria strains.</title>
        <authorList>
            <person name="Klenk H.-P."/>
        </authorList>
    </citation>
    <scope>NUCLEOTIDE SEQUENCE [LARGE SCALE GENOMIC DNA]</scope>
    <source>
        <strain evidence="8 9">DSM 45456</strain>
    </source>
</reference>
<dbReference type="Gene3D" id="3.40.50.150">
    <property type="entry name" value="Vaccinia Virus protein VP39"/>
    <property type="match status" value="1"/>
</dbReference>
<keyword evidence="2 6" id="KW-0489">Methyltransferase</keyword>
<evidence type="ECO:0000256" key="6">
    <source>
        <dbReference type="PROSITE-ProRule" id="PRU01016"/>
    </source>
</evidence>
<comment type="similarity">
    <text evidence="6">Belongs to the class I-like SAM-binding methyltransferase superfamily. C5-methyltransferase family.</text>
</comment>
<name>A0A543JFX6_9PSEU</name>
<dbReference type="AlphaFoldDB" id="A0A543JFX6"/>
<evidence type="ECO:0000313" key="9">
    <source>
        <dbReference type="Proteomes" id="UP000316628"/>
    </source>
</evidence>
<proteinExistence type="inferred from homology"/>
<dbReference type="InterPro" id="IPR029063">
    <property type="entry name" value="SAM-dependent_MTases_sf"/>
</dbReference>
<gene>
    <name evidence="8" type="ORF">FHX81_4122</name>
</gene>
<accession>A0A543JFX6</accession>
<dbReference type="GO" id="GO:0032259">
    <property type="term" value="P:methylation"/>
    <property type="evidence" value="ECO:0007669"/>
    <property type="project" value="UniProtKB-KW"/>
</dbReference>
<organism evidence="8 9">
    <name type="scientific">Saccharothrix saharensis</name>
    <dbReference type="NCBI Taxonomy" id="571190"/>
    <lineage>
        <taxon>Bacteria</taxon>
        <taxon>Bacillati</taxon>
        <taxon>Actinomycetota</taxon>
        <taxon>Actinomycetes</taxon>
        <taxon>Pseudonocardiales</taxon>
        <taxon>Pseudonocardiaceae</taxon>
        <taxon>Saccharothrix</taxon>
    </lineage>
</organism>
<dbReference type="Proteomes" id="UP000316628">
    <property type="component" value="Unassembled WGS sequence"/>
</dbReference>
<dbReference type="SUPFAM" id="SSF53335">
    <property type="entry name" value="S-adenosyl-L-methionine-dependent methyltransferases"/>
    <property type="match status" value="1"/>
</dbReference>
<evidence type="ECO:0000256" key="4">
    <source>
        <dbReference type="ARBA" id="ARBA00022691"/>
    </source>
</evidence>
<dbReference type="GO" id="GO:0003677">
    <property type="term" value="F:DNA binding"/>
    <property type="evidence" value="ECO:0007669"/>
    <property type="project" value="TreeGrafter"/>
</dbReference>
<evidence type="ECO:0000256" key="3">
    <source>
        <dbReference type="ARBA" id="ARBA00022679"/>
    </source>
</evidence>